<keyword evidence="4" id="KW-0227">DNA damage</keyword>
<dbReference type="Pfam" id="PF05699">
    <property type="entry name" value="Dimer_Tnp_hAT"/>
    <property type="match status" value="1"/>
</dbReference>
<dbReference type="PANTHER" id="PTHR36892:SF1">
    <property type="entry name" value="OS05G0518200 PROTEIN"/>
    <property type="match status" value="1"/>
</dbReference>
<dbReference type="PROSITE" id="PS50808">
    <property type="entry name" value="ZF_BED"/>
    <property type="match status" value="1"/>
</dbReference>
<feature type="compositionally biased region" description="Polar residues" evidence="11">
    <location>
        <begin position="275"/>
        <end position="286"/>
    </location>
</feature>
<evidence type="ECO:0000256" key="8">
    <source>
        <dbReference type="ARBA" id="ARBA00023204"/>
    </source>
</evidence>
<keyword evidence="6" id="KW-0862">Zinc</keyword>
<dbReference type="InterPro" id="IPR008906">
    <property type="entry name" value="HATC_C_dom"/>
</dbReference>
<evidence type="ECO:0000259" key="12">
    <source>
        <dbReference type="PROSITE" id="PS50808"/>
    </source>
</evidence>
<comment type="subcellular location">
    <subcellularLocation>
        <location evidence="1">Nucleus</location>
    </subcellularLocation>
</comment>
<feature type="region of interest" description="Disordered" evidence="11">
    <location>
        <begin position="183"/>
        <end position="220"/>
    </location>
</feature>
<accession>A0AAV6LZM0</accession>
<evidence type="ECO:0000256" key="5">
    <source>
        <dbReference type="ARBA" id="ARBA00022771"/>
    </source>
</evidence>
<keyword evidence="14" id="KW-1185">Reference proteome</keyword>
<dbReference type="GO" id="GO:0003677">
    <property type="term" value="F:DNA binding"/>
    <property type="evidence" value="ECO:0007669"/>
    <property type="project" value="UniProtKB-KW"/>
</dbReference>
<dbReference type="GO" id="GO:0006281">
    <property type="term" value="P:DNA repair"/>
    <property type="evidence" value="ECO:0007669"/>
    <property type="project" value="UniProtKB-KW"/>
</dbReference>
<feature type="domain" description="BED-type" evidence="12">
    <location>
        <begin position="1080"/>
        <end position="1133"/>
    </location>
</feature>
<dbReference type="PANTHER" id="PTHR36892">
    <property type="entry name" value="OS01G0201800 PROTEIN"/>
    <property type="match status" value="1"/>
</dbReference>
<dbReference type="EMBL" id="JAGKQH010000019">
    <property type="protein sequence ID" value="KAG6572433.1"/>
    <property type="molecule type" value="Genomic_DNA"/>
</dbReference>
<comment type="subunit">
    <text evidence="2">Homodimer.</text>
</comment>
<evidence type="ECO:0000256" key="3">
    <source>
        <dbReference type="ARBA" id="ARBA00022723"/>
    </source>
</evidence>
<feature type="region of interest" description="Disordered" evidence="11">
    <location>
        <begin position="238"/>
        <end position="264"/>
    </location>
</feature>
<protein>
    <submittedName>
        <fullName evidence="13">Zinc finger BED domain-containing protein RICESLEEPER 2</fullName>
    </submittedName>
</protein>
<dbReference type="GO" id="GO:0046983">
    <property type="term" value="F:protein dimerization activity"/>
    <property type="evidence" value="ECO:0007669"/>
    <property type="project" value="InterPro"/>
</dbReference>
<evidence type="ECO:0000256" key="9">
    <source>
        <dbReference type="ARBA" id="ARBA00023242"/>
    </source>
</evidence>
<feature type="non-terminal residue" evidence="13">
    <location>
        <position position="1"/>
    </location>
</feature>
<keyword evidence="9" id="KW-0539">Nucleus</keyword>
<reference evidence="13 14" key="1">
    <citation type="journal article" date="2021" name="Hortic Res">
        <title>The domestication of Cucurbita argyrosperma as revealed by the genome of its wild relative.</title>
        <authorList>
            <person name="Barrera-Redondo J."/>
            <person name="Sanchez-de la Vega G."/>
            <person name="Aguirre-Liguori J.A."/>
            <person name="Castellanos-Morales G."/>
            <person name="Gutierrez-Guerrero Y.T."/>
            <person name="Aguirre-Dugua X."/>
            <person name="Aguirre-Planter E."/>
            <person name="Tenaillon M.I."/>
            <person name="Lira-Saade R."/>
            <person name="Eguiarte L.E."/>
        </authorList>
    </citation>
    <scope>NUCLEOTIDE SEQUENCE [LARGE SCALE GENOMIC DNA]</scope>
    <source>
        <strain evidence="13">JBR-2021</strain>
    </source>
</reference>
<comment type="caution">
    <text evidence="13">The sequence shown here is derived from an EMBL/GenBank/DDBJ whole genome shotgun (WGS) entry which is preliminary data.</text>
</comment>
<evidence type="ECO:0000256" key="10">
    <source>
        <dbReference type="PROSITE-ProRule" id="PRU00027"/>
    </source>
</evidence>
<dbReference type="SMART" id="SM00614">
    <property type="entry name" value="ZnF_BED"/>
    <property type="match status" value="1"/>
</dbReference>
<dbReference type="SMART" id="SM00734">
    <property type="entry name" value="ZnF_Rad18"/>
    <property type="match status" value="1"/>
</dbReference>
<dbReference type="InterPro" id="IPR003656">
    <property type="entry name" value="Znf_BED"/>
</dbReference>
<feature type="compositionally biased region" description="Basic and acidic residues" evidence="11">
    <location>
        <begin position="207"/>
        <end position="220"/>
    </location>
</feature>
<dbReference type="Pfam" id="PF02892">
    <property type="entry name" value="zf-BED"/>
    <property type="match status" value="1"/>
</dbReference>
<dbReference type="Proteomes" id="UP000685013">
    <property type="component" value="Chromosome 19"/>
</dbReference>
<gene>
    <name evidence="13" type="ORF">SDJN03_29161</name>
</gene>
<keyword evidence="8" id="KW-0234">DNA repair</keyword>
<feature type="region of interest" description="Disordered" evidence="11">
    <location>
        <begin position="272"/>
        <end position="291"/>
    </location>
</feature>
<keyword evidence="5 10" id="KW-0863">Zinc-finger</keyword>
<evidence type="ECO:0000313" key="14">
    <source>
        <dbReference type="Proteomes" id="UP000685013"/>
    </source>
</evidence>
<evidence type="ECO:0000256" key="2">
    <source>
        <dbReference type="ARBA" id="ARBA00011738"/>
    </source>
</evidence>
<organism evidence="13 14">
    <name type="scientific">Cucurbita argyrosperma subsp. sororia</name>
    <dbReference type="NCBI Taxonomy" id="37648"/>
    <lineage>
        <taxon>Eukaryota</taxon>
        <taxon>Viridiplantae</taxon>
        <taxon>Streptophyta</taxon>
        <taxon>Embryophyta</taxon>
        <taxon>Tracheophyta</taxon>
        <taxon>Spermatophyta</taxon>
        <taxon>Magnoliopsida</taxon>
        <taxon>eudicotyledons</taxon>
        <taxon>Gunneridae</taxon>
        <taxon>Pentapetalae</taxon>
        <taxon>rosids</taxon>
        <taxon>fabids</taxon>
        <taxon>Cucurbitales</taxon>
        <taxon>Cucurbitaceae</taxon>
        <taxon>Cucurbiteae</taxon>
        <taxon>Cucurbita</taxon>
    </lineage>
</organism>
<feature type="region of interest" description="Disordered" evidence="11">
    <location>
        <begin position="102"/>
        <end position="127"/>
    </location>
</feature>
<keyword evidence="7" id="KW-0238">DNA-binding</keyword>
<proteinExistence type="predicted"/>
<keyword evidence="3" id="KW-0479">Metal-binding</keyword>
<evidence type="ECO:0000256" key="11">
    <source>
        <dbReference type="SAM" id="MobiDB-lite"/>
    </source>
</evidence>
<evidence type="ECO:0000256" key="6">
    <source>
        <dbReference type="ARBA" id="ARBA00022833"/>
    </source>
</evidence>
<dbReference type="InterPro" id="IPR006642">
    <property type="entry name" value="Rad18_UBZ4"/>
</dbReference>
<feature type="compositionally biased region" description="Basic residues" evidence="11">
    <location>
        <begin position="191"/>
        <end position="206"/>
    </location>
</feature>
<evidence type="ECO:0000256" key="1">
    <source>
        <dbReference type="ARBA" id="ARBA00004123"/>
    </source>
</evidence>
<feature type="region of interest" description="Disordered" evidence="11">
    <location>
        <begin position="306"/>
        <end position="367"/>
    </location>
</feature>
<evidence type="ECO:0000256" key="7">
    <source>
        <dbReference type="ARBA" id="ARBA00023125"/>
    </source>
</evidence>
<dbReference type="GO" id="GO:0005634">
    <property type="term" value="C:nucleus"/>
    <property type="evidence" value="ECO:0007669"/>
    <property type="project" value="UniProtKB-SubCell"/>
</dbReference>
<evidence type="ECO:0000313" key="13">
    <source>
        <dbReference type="EMBL" id="KAG6572433.1"/>
    </source>
</evidence>
<dbReference type="InterPro" id="IPR025525">
    <property type="entry name" value="hAT-like_transposase_RNase-H"/>
</dbReference>
<evidence type="ECO:0000256" key="4">
    <source>
        <dbReference type="ARBA" id="ARBA00022763"/>
    </source>
</evidence>
<name>A0AAV6LZM0_9ROSI</name>
<feature type="compositionally biased region" description="Basic and acidic residues" evidence="11">
    <location>
        <begin position="353"/>
        <end position="367"/>
    </location>
</feature>
<dbReference type="Pfam" id="PF14372">
    <property type="entry name" value="hAT-like_RNase-H"/>
    <property type="match status" value="1"/>
</dbReference>
<dbReference type="GO" id="GO:0008270">
    <property type="term" value="F:zinc ion binding"/>
    <property type="evidence" value="ECO:0007669"/>
    <property type="project" value="UniProtKB-KW"/>
</dbReference>
<sequence>MPFSIREYALNMRGTDLKRSWPFSENVKKEVAQALLPPMDVRKFRWWSHQQTDCGGVVEEKEVVVVDRIQMQKICPVCGVFVAATVNAMNAHIDSCLAQTTKERRRNKGGGGGGGGAKSRTPKKRSIAEIFAVAPPVKTMIIGNDCEEGEKGIGKQMIRDKLKATSLARSLVSAMKTIKAKNTRYEEEMRRRRRRRRKKKKKKNKNFGHEQLCKKGERNHKDVSARCCKKPCFKRLSRQKGKKLVKKSNVVGRQQRPLAPLRSILKHSVKEISETRGSNQASNNGGQKYGKRVSFLDKDDVLGPTTGALSDTFEQDGSNPFQASEGSSKSGESDKGVASMEVGVEDDVVSVSPRHDVDSQSWDNGKHSTEKLISTNRVIPRDQNDLHLFDHVYVDAPQKLPPVASATPALLAAAQEERQYGHVRTQCRAHSLYGSNTSRVPSSSLSENAGGRFLNLAQSSDKDARCSFPNWEQSAVAYKEKGVNDGFFCLPLNSKGELIQLNSGLVNRFGQMNEANNTMACSSRIPVCSLVLPRCTRDYFIDNEKLLVDTELTRNQLTLFPLHSNVQENQNQYLSARFDVTEPGTSERGTESGRFLHSNLMDSPFYRSRYYGKLQNQNGSTEINPESSSSVCANPARQTMRLMGKDVAVGEHGKEVQEPEVINFWKNSTLIDNCLTNPIQENPMRKRNFLQDRELHHPSKGEALFYHPAGFHHPSNAPQVRYPHPHLNRTYQRPDSVINLNERFNNNVHVSTDVFNMAPNFQAPFISGPETLRFGSQPSAFSTSYHMYPNRYESCFEFGFDRKLRPEKPGTFNFPFLQPDDHGNAIQVPWFHSSKSLPPWMLHDHQREAAPTTNGYYYPFISSATDVLISPSSMHHRLEAAYPCSTMPYFQPMPVAARVLQSPSIANPGHETRMSFEDRLKFNTLGVKQPAGELVNSRKRQKMSSLETNNTREFSDDQLRYNPATAKIPSNWEKVVNLTGNISNVAQTDGVPARSGPIKLTAGAKHILKPSQMLAWLDLRRSQLKYTVSKRRNLAHLYAATSFGLVSQFKFLRGHPFTLLVESLADVMDVPEAVIVKSSRLKSVVWNDFDRIKKGDTFVAVCRHCKKKLSGSSTSGTSHLRNHLIRCQRRSNHGMSQFISSREKKKEATLAITNYVDQGQKKDDVLNLVNIRFDPEQVKDETNNTLNYNFDQRRSRFDLARMIILHGYPLGMVEHVGFRVFVKNLHPLFELVSCNKVESDCLEIYVKEKQKVNELLDKLPGKISLSADMWTATDHLESSYLCLTAHYIDESWQLNKKVLNFMFVDPSHTEDLHSDAIMNCLMDWDIDRKLFSMTFDCSSNSDYISLRIRDRLSQNRFLYCNGQLFDVSCAIDLLNLMAQDALEALCDILPKIRDSIQCIKQSREVQAKFNEMAEQVKVQSQKGLSVDNPSQWNSTYAMLGAAIEYREAFSLLQESDVGYSACPTEEEWGRTCVITGFLKFFFEVTNILTKTNFPTSNIFFPELCDVHLQLMEWSKNSDDYVKALAFKMRTKFEEYWDKCGLALAVSAMLDPRFKMKLVEYYYPQIYGAVAVQRIDDVVNCVKALYNEHSICSPLASIDQGLAWQVGSSSSGKDARDRLMGFDKFLHESSQSEGSKSDLDKYLEEPLFPRNVDFNVLNWWKVHTPRYPILSMMARNVLGIPMSKVASDCAFKSGRRVVDREWSSLKPATIQALRERRFAAVQVWSFPRMIEVPGVQSLPVSGLSLDGFPGGEK</sequence>